<comment type="caution">
    <text evidence="8">The sequence shown here is derived from an EMBL/GenBank/DDBJ whole genome shotgun (WGS) entry which is preliminary data.</text>
</comment>
<feature type="transmembrane region" description="Helical" evidence="6">
    <location>
        <begin position="143"/>
        <end position="167"/>
    </location>
</feature>
<accession>A0A9X2FA54</accession>
<evidence type="ECO:0000259" key="7">
    <source>
        <dbReference type="Pfam" id="PF04893"/>
    </source>
</evidence>
<proteinExistence type="predicted"/>
<feature type="domain" description="Yip1" evidence="7">
    <location>
        <begin position="50"/>
        <end position="248"/>
    </location>
</feature>
<dbReference type="Proteomes" id="UP001155241">
    <property type="component" value="Unassembled WGS sequence"/>
</dbReference>
<feature type="transmembrane region" description="Helical" evidence="6">
    <location>
        <begin position="102"/>
        <end position="123"/>
    </location>
</feature>
<sequence>MMVDPTDEHGFPKPQDDFSTNNPFASPLAVGPREQGYVNRSTEVLNPWFSMWTKPRVTVRQQLDTDPRQHVLLVAALWGFSSQLANQMIAQSEELPIRIATMFGWILGGAVIGMIWIFLLGWLSGMAGRILGGVANALECRCALAWCCIPGIWMGPLYLMIGLYYLVVGPDAVPGGMPRQGQPPMNPWAAFSLMPPWMFAIMVLAMIIGLWMQVLSCHALGEAHQYSSWRGLGTLLLTVLLMIGVIMAFAFVVGVLVAMFVMALR</sequence>
<evidence type="ECO:0000256" key="5">
    <source>
        <dbReference type="SAM" id="MobiDB-lite"/>
    </source>
</evidence>
<keyword evidence="9" id="KW-1185">Reference proteome</keyword>
<reference evidence="8" key="1">
    <citation type="submission" date="2022-06" db="EMBL/GenBank/DDBJ databases">
        <title>Aeoliella straminimaris, a novel planctomycete from sediments.</title>
        <authorList>
            <person name="Vitorino I.R."/>
            <person name="Lage O.M."/>
        </authorList>
    </citation>
    <scope>NUCLEOTIDE SEQUENCE</scope>
    <source>
        <strain evidence="8">ICT_H6.2</strain>
    </source>
</reference>
<evidence type="ECO:0000256" key="6">
    <source>
        <dbReference type="SAM" id="Phobius"/>
    </source>
</evidence>
<feature type="region of interest" description="Disordered" evidence="5">
    <location>
        <begin position="1"/>
        <end position="31"/>
    </location>
</feature>
<dbReference type="Pfam" id="PF04893">
    <property type="entry name" value="Yip1"/>
    <property type="match status" value="1"/>
</dbReference>
<evidence type="ECO:0000256" key="4">
    <source>
        <dbReference type="ARBA" id="ARBA00023136"/>
    </source>
</evidence>
<gene>
    <name evidence="8" type="ORF">NG895_14510</name>
</gene>
<keyword evidence="3 6" id="KW-1133">Transmembrane helix</keyword>
<dbReference type="AlphaFoldDB" id="A0A9X2FA54"/>
<keyword evidence="4 6" id="KW-0472">Membrane</keyword>
<evidence type="ECO:0000313" key="8">
    <source>
        <dbReference type="EMBL" id="MCO6045120.1"/>
    </source>
</evidence>
<evidence type="ECO:0000313" key="9">
    <source>
        <dbReference type="Proteomes" id="UP001155241"/>
    </source>
</evidence>
<comment type="subcellular location">
    <subcellularLocation>
        <location evidence="1">Membrane</location>
        <topology evidence="1">Multi-pass membrane protein</topology>
    </subcellularLocation>
</comment>
<evidence type="ECO:0000256" key="2">
    <source>
        <dbReference type="ARBA" id="ARBA00022692"/>
    </source>
</evidence>
<feature type="compositionally biased region" description="Basic and acidic residues" evidence="5">
    <location>
        <begin position="1"/>
        <end position="16"/>
    </location>
</feature>
<dbReference type="EMBL" id="JAMXLR010000051">
    <property type="protein sequence ID" value="MCO6045120.1"/>
    <property type="molecule type" value="Genomic_DNA"/>
</dbReference>
<dbReference type="InterPro" id="IPR006977">
    <property type="entry name" value="Yip1_dom"/>
</dbReference>
<evidence type="ECO:0000256" key="1">
    <source>
        <dbReference type="ARBA" id="ARBA00004141"/>
    </source>
</evidence>
<dbReference type="GO" id="GO:0016020">
    <property type="term" value="C:membrane"/>
    <property type="evidence" value="ECO:0007669"/>
    <property type="project" value="UniProtKB-SubCell"/>
</dbReference>
<name>A0A9X2FA54_9BACT</name>
<feature type="transmembrane region" description="Helical" evidence="6">
    <location>
        <begin position="188"/>
        <end position="212"/>
    </location>
</feature>
<feature type="transmembrane region" description="Helical" evidence="6">
    <location>
        <begin position="232"/>
        <end position="264"/>
    </location>
</feature>
<evidence type="ECO:0000256" key="3">
    <source>
        <dbReference type="ARBA" id="ARBA00022989"/>
    </source>
</evidence>
<protein>
    <submittedName>
        <fullName evidence="8">YIP1 family protein</fullName>
    </submittedName>
</protein>
<keyword evidence="2 6" id="KW-0812">Transmembrane</keyword>
<organism evidence="8 9">
    <name type="scientific">Aeoliella straminimaris</name>
    <dbReference type="NCBI Taxonomy" id="2954799"/>
    <lineage>
        <taxon>Bacteria</taxon>
        <taxon>Pseudomonadati</taxon>
        <taxon>Planctomycetota</taxon>
        <taxon>Planctomycetia</taxon>
        <taxon>Pirellulales</taxon>
        <taxon>Lacipirellulaceae</taxon>
        <taxon>Aeoliella</taxon>
    </lineage>
</organism>